<dbReference type="PANTHER" id="PTHR10887">
    <property type="entry name" value="DNA2/NAM7 HELICASE FAMILY"/>
    <property type="match status" value="1"/>
</dbReference>
<organism evidence="3 4">
    <name type="scientific">Hericium alpestre</name>
    <dbReference type="NCBI Taxonomy" id="135208"/>
    <lineage>
        <taxon>Eukaryota</taxon>
        <taxon>Fungi</taxon>
        <taxon>Dikarya</taxon>
        <taxon>Basidiomycota</taxon>
        <taxon>Agaricomycotina</taxon>
        <taxon>Agaricomycetes</taxon>
        <taxon>Russulales</taxon>
        <taxon>Hericiaceae</taxon>
        <taxon>Hericium</taxon>
    </lineage>
</organism>
<dbReference type="STRING" id="135208.A0A4Z0AAZ7"/>
<evidence type="ECO:0000313" key="3">
    <source>
        <dbReference type="EMBL" id="TFY82728.1"/>
    </source>
</evidence>
<dbReference type="InterPro" id="IPR041679">
    <property type="entry name" value="DNA2/NAM7-like_C"/>
</dbReference>
<evidence type="ECO:0000313" key="4">
    <source>
        <dbReference type="Proteomes" id="UP000298061"/>
    </source>
</evidence>
<dbReference type="Gene3D" id="3.40.50.300">
    <property type="entry name" value="P-loop containing nucleotide triphosphate hydrolases"/>
    <property type="match status" value="1"/>
</dbReference>
<comment type="caution">
    <text evidence="3">The sequence shown here is derived from an EMBL/GenBank/DDBJ whole genome shotgun (WGS) entry which is preliminary data.</text>
</comment>
<feature type="region of interest" description="Disordered" evidence="1">
    <location>
        <begin position="232"/>
        <end position="254"/>
    </location>
</feature>
<reference evidence="3 4" key="1">
    <citation type="submission" date="2019-02" db="EMBL/GenBank/DDBJ databases">
        <title>Genome sequencing of the rare red list fungi Hericium alpestre (H. flagellum).</title>
        <authorList>
            <person name="Buettner E."/>
            <person name="Kellner H."/>
        </authorList>
    </citation>
    <scope>NUCLEOTIDE SEQUENCE [LARGE SCALE GENOMIC DNA]</scope>
    <source>
        <strain evidence="3 4">DSM 108284</strain>
    </source>
</reference>
<dbReference type="PANTHER" id="PTHR10887:SF495">
    <property type="entry name" value="HELICASE SENATAXIN ISOFORM X1-RELATED"/>
    <property type="match status" value="1"/>
</dbReference>
<feature type="domain" description="DNA2/NAM7 helicase-like C-terminal" evidence="2">
    <location>
        <begin position="26"/>
        <end position="145"/>
    </location>
</feature>
<dbReference type="Proteomes" id="UP000298061">
    <property type="component" value="Unassembled WGS sequence"/>
</dbReference>
<protein>
    <recommendedName>
        <fullName evidence="2">DNA2/NAM7 helicase-like C-terminal domain-containing protein</fullName>
    </recommendedName>
</protein>
<dbReference type="InterPro" id="IPR027417">
    <property type="entry name" value="P-loop_NTPase"/>
</dbReference>
<evidence type="ECO:0000256" key="1">
    <source>
        <dbReference type="SAM" id="MobiDB-lite"/>
    </source>
</evidence>
<sequence>MPECFGEFISENVYDGKLLSVHPIMDTGCVRFVDVTKGQEQADGSSWKNMEEVHTIVRLIRFYYQHTDFCVITPYDAQRAAIVRTLEAENLPSNRVFNVDSFQGNEADFVILTPVRTNSAGFLNSKQRMNVALTRFKKGMVIVTNECFVSGAGQNTLLGRLAAHWEQEDGDVWTDWIDIVNQTADMPGVRAPRVRPALTPAPALPSQSDFRNGADRTVSPLGQRAMRSRAFGSDSADPISISARTTPEPTRNPVPAALSDLQVRIDQRASLLPRRHNSAVVCMTSHDAFPALPSSTTKPTPTRAQTTAKPVKVQGCWGDTRKLASVKDSSTAPAQRDEVDDLASAFSAMMKNGRAKKQRR</sequence>
<gene>
    <name evidence="3" type="ORF">EWM64_g1283</name>
</gene>
<accession>A0A4Z0AAZ7</accession>
<proteinExistence type="predicted"/>
<dbReference type="InterPro" id="IPR045055">
    <property type="entry name" value="DNA2/NAM7-like"/>
</dbReference>
<dbReference type="SUPFAM" id="SSF52540">
    <property type="entry name" value="P-loop containing nucleoside triphosphate hydrolases"/>
    <property type="match status" value="1"/>
</dbReference>
<dbReference type="AlphaFoldDB" id="A0A4Z0AAZ7"/>
<dbReference type="InterPro" id="IPR047187">
    <property type="entry name" value="SF1_C_Upf1"/>
</dbReference>
<evidence type="ECO:0000259" key="2">
    <source>
        <dbReference type="Pfam" id="PF13087"/>
    </source>
</evidence>
<dbReference type="OrthoDB" id="6513042at2759"/>
<dbReference type="EMBL" id="SFCI01000083">
    <property type="protein sequence ID" value="TFY82728.1"/>
    <property type="molecule type" value="Genomic_DNA"/>
</dbReference>
<name>A0A4Z0AAZ7_9AGAM</name>
<dbReference type="Pfam" id="PF13087">
    <property type="entry name" value="AAA_12"/>
    <property type="match status" value="1"/>
</dbReference>
<dbReference type="CDD" id="cd18808">
    <property type="entry name" value="SF1_C_Upf1"/>
    <property type="match status" value="1"/>
</dbReference>
<keyword evidence="4" id="KW-1185">Reference proteome</keyword>